<dbReference type="Proteomes" id="UP000886595">
    <property type="component" value="Unassembled WGS sequence"/>
</dbReference>
<dbReference type="PANTHER" id="PTHR38364:SF1">
    <property type="entry name" value="OS04G0475300 PROTEIN"/>
    <property type="match status" value="1"/>
</dbReference>
<keyword evidence="4" id="KW-1185">Reference proteome</keyword>
<proteinExistence type="predicted"/>
<dbReference type="OrthoDB" id="679818at2759"/>
<keyword evidence="2" id="KW-0472">Membrane</keyword>
<feature type="transmembrane region" description="Helical" evidence="2">
    <location>
        <begin position="124"/>
        <end position="150"/>
    </location>
</feature>
<keyword evidence="2" id="KW-1133">Transmembrane helix</keyword>
<dbReference type="AlphaFoldDB" id="A0A8X7RDD6"/>
<dbReference type="EMBL" id="JAAMPC010000010">
    <property type="protein sequence ID" value="KAG2285642.1"/>
    <property type="molecule type" value="Genomic_DNA"/>
</dbReference>
<evidence type="ECO:0000256" key="2">
    <source>
        <dbReference type="SAM" id="Phobius"/>
    </source>
</evidence>
<name>A0A8X7RDD6_BRACI</name>
<organism evidence="3 4">
    <name type="scientific">Brassica carinata</name>
    <name type="common">Ethiopian mustard</name>
    <name type="synonym">Abyssinian cabbage</name>
    <dbReference type="NCBI Taxonomy" id="52824"/>
    <lineage>
        <taxon>Eukaryota</taxon>
        <taxon>Viridiplantae</taxon>
        <taxon>Streptophyta</taxon>
        <taxon>Embryophyta</taxon>
        <taxon>Tracheophyta</taxon>
        <taxon>Spermatophyta</taxon>
        <taxon>Magnoliopsida</taxon>
        <taxon>eudicotyledons</taxon>
        <taxon>Gunneridae</taxon>
        <taxon>Pentapetalae</taxon>
        <taxon>rosids</taxon>
        <taxon>malvids</taxon>
        <taxon>Brassicales</taxon>
        <taxon>Brassicaceae</taxon>
        <taxon>Brassiceae</taxon>
        <taxon>Brassica</taxon>
    </lineage>
</organism>
<sequence>MGTETTSRNSHPHKPNNETISPLPIPHRNANPMLPLVGLPSDPLPLSWSASPSVVDFSIPQKGIEIRAPDTSWRSNCPYYQPLPAVMAAGVEEGKWGREERRVYVRKRLRRKKLVSEVNPLIPLWFRIFFCLLSCCGILFPSSWILIFCLW</sequence>
<dbReference type="PANTHER" id="PTHR38364">
    <property type="entry name" value="OSJNBA0022H21.9 PROTEIN"/>
    <property type="match status" value="1"/>
</dbReference>
<evidence type="ECO:0000313" key="4">
    <source>
        <dbReference type="Proteomes" id="UP000886595"/>
    </source>
</evidence>
<gene>
    <name evidence="3" type="ORF">Bca52824_045246</name>
</gene>
<reference evidence="3 4" key="1">
    <citation type="submission" date="2020-02" db="EMBL/GenBank/DDBJ databases">
        <authorList>
            <person name="Ma Q."/>
            <person name="Huang Y."/>
            <person name="Song X."/>
            <person name="Pei D."/>
        </authorList>
    </citation>
    <scope>NUCLEOTIDE SEQUENCE [LARGE SCALE GENOMIC DNA]</scope>
    <source>
        <strain evidence="3">Sxm20200214</strain>
        <tissue evidence="3">Leaf</tissue>
    </source>
</reference>
<evidence type="ECO:0000313" key="3">
    <source>
        <dbReference type="EMBL" id="KAG2285642.1"/>
    </source>
</evidence>
<accession>A0A8X7RDD6</accession>
<evidence type="ECO:0000256" key="1">
    <source>
        <dbReference type="SAM" id="MobiDB-lite"/>
    </source>
</evidence>
<feature type="region of interest" description="Disordered" evidence="1">
    <location>
        <begin position="1"/>
        <end position="27"/>
    </location>
</feature>
<protein>
    <submittedName>
        <fullName evidence="3">Uncharacterized protein</fullName>
    </submittedName>
</protein>
<comment type="caution">
    <text evidence="3">The sequence shown here is derived from an EMBL/GenBank/DDBJ whole genome shotgun (WGS) entry which is preliminary data.</text>
</comment>
<keyword evidence="2" id="KW-0812">Transmembrane</keyword>